<dbReference type="PANTHER" id="PTHR43397:SF1">
    <property type="entry name" value="ERGOTHIONEINE BIOSYNTHESIS PROTEIN 1"/>
    <property type="match status" value="1"/>
</dbReference>
<dbReference type="GO" id="GO:0052706">
    <property type="term" value="F:L-histidine N(alpha)-methyltransferase activity"/>
    <property type="evidence" value="ECO:0007669"/>
    <property type="project" value="UniProtKB-EC"/>
</dbReference>
<dbReference type="InterPro" id="IPR019257">
    <property type="entry name" value="MeTrfase_dom"/>
</dbReference>
<dbReference type="Pfam" id="PF10017">
    <property type="entry name" value="Methyltransf_33"/>
    <property type="match status" value="1"/>
</dbReference>
<dbReference type="RefSeq" id="WP_353865876.1">
    <property type="nucleotide sequence ID" value="NZ_CP088295.1"/>
</dbReference>
<dbReference type="PANTHER" id="PTHR43397">
    <property type="entry name" value="ERGOTHIONEINE BIOSYNTHESIS PROTEIN 1"/>
    <property type="match status" value="1"/>
</dbReference>
<accession>A0ABY5PL58</accession>
<evidence type="ECO:0000256" key="2">
    <source>
        <dbReference type="ARBA" id="ARBA00022679"/>
    </source>
</evidence>
<evidence type="ECO:0000256" key="1">
    <source>
        <dbReference type="ARBA" id="ARBA00022603"/>
    </source>
</evidence>
<dbReference type="Proteomes" id="UP001058860">
    <property type="component" value="Chromosome"/>
</dbReference>
<dbReference type="Gene3D" id="3.40.50.150">
    <property type="entry name" value="Vaccinia Virus protein VP39"/>
    <property type="match status" value="1"/>
</dbReference>
<dbReference type="EMBL" id="CP088295">
    <property type="protein sequence ID" value="UUY05416.1"/>
    <property type="molecule type" value="Genomic_DNA"/>
</dbReference>
<name>A0ABY5PL58_9ACTN</name>
<dbReference type="InterPro" id="IPR051128">
    <property type="entry name" value="EgtD_Methyltrsf_superfamily"/>
</dbReference>
<dbReference type="GO" id="GO:0032259">
    <property type="term" value="P:methylation"/>
    <property type="evidence" value="ECO:0007669"/>
    <property type="project" value="UniProtKB-KW"/>
</dbReference>
<keyword evidence="5" id="KW-1185">Reference proteome</keyword>
<dbReference type="InterPro" id="IPR029063">
    <property type="entry name" value="SAM-dependent_MTases_sf"/>
</dbReference>
<reference evidence="5" key="1">
    <citation type="submission" date="2021-11" db="EMBL/GenBank/DDBJ databases">
        <title>Cultivation dependent microbiological survey of springs from the worlds oldest radium mine currently devoted to the extraction of radon-saturated water.</title>
        <authorList>
            <person name="Kapinusova G."/>
            <person name="Smrhova T."/>
            <person name="Strejcek M."/>
            <person name="Suman J."/>
            <person name="Jani K."/>
            <person name="Pajer P."/>
            <person name="Uhlik O."/>
        </authorList>
    </citation>
    <scope>NUCLEOTIDE SEQUENCE [LARGE SCALE GENOMIC DNA]</scope>
    <source>
        <strain evidence="5">J379</strain>
    </source>
</reference>
<evidence type="ECO:0000313" key="4">
    <source>
        <dbReference type="EMBL" id="UUY05416.1"/>
    </source>
</evidence>
<gene>
    <name evidence="4" type="primary">egtD</name>
    <name evidence="4" type="ORF">LRS13_07810</name>
</gene>
<organism evidence="4 5">
    <name type="scientific">Svornostia abyssi</name>
    <dbReference type="NCBI Taxonomy" id="2898438"/>
    <lineage>
        <taxon>Bacteria</taxon>
        <taxon>Bacillati</taxon>
        <taxon>Actinomycetota</taxon>
        <taxon>Thermoleophilia</taxon>
        <taxon>Solirubrobacterales</taxon>
        <taxon>Baekduiaceae</taxon>
        <taxon>Svornostia</taxon>
    </lineage>
</organism>
<dbReference type="InterPro" id="IPR035094">
    <property type="entry name" value="EgtD"/>
</dbReference>
<proteinExistence type="predicted"/>
<dbReference type="SUPFAM" id="SSF53335">
    <property type="entry name" value="S-adenosyl-L-methionine-dependent methyltransferases"/>
    <property type="match status" value="1"/>
</dbReference>
<evidence type="ECO:0000259" key="3">
    <source>
        <dbReference type="Pfam" id="PF10017"/>
    </source>
</evidence>
<dbReference type="EC" id="2.1.1.44" evidence="4"/>
<keyword evidence="2 4" id="KW-0808">Transferase</keyword>
<keyword evidence="1 4" id="KW-0489">Methyltransferase</keyword>
<sequence>MSPKTSLAALEAVGVELHAAPETWTALAADVLEGLSTTPKTLPPKWFYDARGSELFDAICEQPEYYPTRREAALLRTLGPALAGELGATEVIELGSGSSTKSPLLLDPLHQRGTLRRYVPVDVSASAMEAAMPGLAARYPGVEITAHVSDFTAGLAPLRERTVDGPRVVAFLGSTIGNLQPPEVHAFFGAVRELLAPGDVLLLGHDLVKSPSIVEPAYDDAAGVTADFNRNVLRVINRELQADFDEERFTHEATWNPMLERIEIRLRATEPQVVRIASLGLEVTFLEGESILTEISRKFRPEVIERSAVRAGLALRAWYEDADGWYGVSLLERA</sequence>
<feature type="domain" description="Histidine-specific methyltransferase SAM-dependent" evidence="3">
    <location>
        <begin position="28"/>
        <end position="332"/>
    </location>
</feature>
<dbReference type="NCBIfam" id="TIGR03438">
    <property type="entry name" value="egtD_ergothio"/>
    <property type="match status" value="1"/>
</dbReference>
<protein>
    <submittedName>
        <fullName evidence="4">L-histidine N(Alpha)-methyltransferase</fullName>
        <ecNumber evidence="4">2.1.1.44</ecNumber>
    </submittedName>
</protein>
<dbReference type="InterPro" id="IPR017804">
    <property type="entry name" value="MeTrfase_EgtD-like"/>
</dbReference>
<dbReference type="PIRSF" id="PIRSF018005">
    <property type="entry name" value="UCP018005"/>
    <property type="match status" value="1"/>
</dbReference>
<evidence type="ECO:0000313" key="5">
    <source>
        <dbReference type="Proteomes" id="UP001058860"/>
    </source>
</evidence>